<evidence type="ECO:0000256" key="8">
    <source>
        <dbReference type="ARBA" id="ARBA00022833"/>
    </source>
</evidence>
<comment type="subcellular location">
    <subcellularLocation>
        <location evidence="14">Cell membrane</location>
        <topology evidence="14">Peripheral membrane protein</topology>
        <orientation evidence="14">Cytoplasmic side</orientation>
    </subcellularLocation>
    <subcellularLocation>
        <location evidence="14">Cytoplasm</location>
    </subcellularLocation>
    <text evidence="14">Distribution is 50-50.</text>
</comment>
<evidence type="ECO:0000256" key="3">
    <source>
        <dbReference type="ARBA" id="ARBA00022475"/>
    </source>
</evidence>
<evidence type="ECO:0000256" key="9">
    <source>
        <dbReference type="ARBA" id="ARBA00022840"/>
    </source>
</evidence>
<name>A0A4R9LYI2_9LEPT</name>
<evidence type="ECO:0000313" key="20">
    <source>
        <dbReference type="Proteomes" id="UP000298058"/>
    </source>
</evidence>
<dbReference type="PROSITE" id="PS51192">
    <property type="entry name" value="HELICASE_ATP_BIND_1"/>
    <property type="match status" value="1"/>
</dbReference>
<evidence type="ECO:0000256" key="4">
    <source>
        <dbReference type="ARBA" id="ARBA00022490"/>
    </source>
</evidence>
<feature type="compositionally biased region" description="Polar residues" evidence="16">
    <location>
        <begin position="890"/>
        <end position="900"/>
    </location>
</feature>
<feature type="binding site" evidence="14">
    <location>
        <position position="87"/>
    </location>
    <ligand>
        <name>ATP</name>
        <dbReference type="ChEBI" id="CHEBI:30616"/>
    </ligand>
</feature>
<keyword evidence="4 14" id="KW-0963">Cytoplasm</keyword>
<dbReference type="AlphaFoldDB" id="A0A4R9LYI2"/>
<keyword evidence="6" id="KW-0479">Metal-binding</keyword>
<reference evidence="19" key="1">
    <citation type="journal article" date="2019" name="PLoS Negl. Trop. Dis.">
        <title>Revisiting the worldwide diversity of Leptospira species in the environment.</title>
        <authorList>
            <person name="Vincent A.T."/>
            <person name="Schiettekatte O."/>
            <person name="Bourhy P."/>
            <person name="Veyrier F.J."/>
            <person name="Picardeau M."/>
        </authorList>
    </citation>
    <scope>NUCLEOTIDE SEQUENCE [LARGE SCALE GENOMIC DNA]</scope>
    <source>
        <strain evidence="19">201300427</strain>
    </source>
</reference>
<keyword evidence="11 14" id="KW-1278">Translocase</keyword>
<keyword evidence="7 14" id="KW-0547">Nucleotide-binding</keyword>
<dbReference type="CDD" id="cd17928">
    <property type="entry name" value="DEXDc_SecA"/>
    <property type="match status" value="1"/>
</dbReference>
<dbReference type="FunFam" id="3.90.1440.10:FF:000001">
    <property type="entry name" value="Preprotein translocase subunit SecA"/>
    <property type="match status" value="1"/>
</dbReference>
<gene>
    <name evidence="14 19" type="primary">secA</name>
    <name evidence="19" type="ORF">EHS15_08475</name>
</gene>
<evidence type="ECO:0000256" key="13">
    <source>
        <dbReference type="ARBA" id="ARBA00023136"/>
    </source>
</evidence>
<dbReference type="SUPFAM" id="SSF81767">
    <property type="entry name" value="Pre-protein crosslinking domain of SecA"/>
    <property type="match status" value="1"/>
</dbReference>
<dbReference type="InterPro" id="IPR000185">
    <property type="entry name" value="SecA"/>
</dbReference>
<keyword evidence="20" id="KW-1185">Reference proteome</keyword>
<dbReference type="GO" id="GO:0043952">
    <property type="term" value="P:protein transport by the Sec complex"/>
    <property type="evidence" value="ECO:0007669"/>
    <property type="project" value="UniProtKB-ARBA"/>
</dbReference>
<proteinExistence type="inferred from homology"/>
<dbReference type="InterPro" id="IPR014001">
    <property type="entry name" value="Helicase_ATP-bd"/>
</dbReference>
<dbReference type="GO" id="GO:0008564">
    <property type="term" value="F:protein-exporting ATPase activity"/>
    <property type="evidence" value="ECO:0007669"/>
    <property type="project" value="UniProtKB-EC"/>
</dbReference>
<evidence type="ECO:0000256" key="7">
    <source>
        <dbReference type="ARBA" id="ARBA00022741"/>
    </source>
</evidence>
<accession>A0A4R9LYI2</accession>
<dbReference type="EC" id="7.4.2.8" evidence="14"/>
<dbReference type="InterPro" id="IPR011130">
    <property type="entry name" value="SecA_preprotein_X-link_dom"/>
</dbReference>
<evidence type="ECO:0000259" key="18">
    <source>
        <dbReference type="PROSITE" id="PS51196"/>
    </source>
</evidence>
<organism evidence="19 20">
    <name type="scientific">Leptospira idonii</name>
    <dbReference type="NCBI Taxonomy" id="1193500"/>
    <lineage>
        <taxon>Bacteria</taxon>
        <taxon>Pseudomonadati</taxon>
        <taxon>Spirochaetota</taxon>
        <taxon>Spirochaetia</taxon>
        <taxon>Leptospirales</taxon>
        <taxon>Leptospiraceae</taxon>
        <taxon>Leptospira</taxon>
    </lineage>
</organism>
<keyword evidence="2 14" id="KW-0813">Transport</keyword>
<keyword evidence="3 14" id="KW-1003">Cell membrane</keyword>
<feature type="domain" description="Helicase ATP-binding" evidence="17">
    <location>
        <begin position="89"/>
        <end position="247"/>
    </location>
</feature>
<dbReference type="Pfam" id="PF01043">
    <property type="entry name" value="SecA_PP_bind"/>
    <property type="match status" value="1"/>
</dbReference>
<evidence type="ECO:0000256" key="6">
    <source>
        <dbReference type="ARBA" id="ARBA00022723"/>
    </source>
</evidence>
<dbReference type="InterPro" id="IPR036670">
    <property type="entry name" value="SecA_X-link_sf"/>
</dbReference>
<comment type="function">
    <text evidence="14">Part of the Sec protein translocase complex. Interacts with the SecYEG preprotein conducting channel. Has a central role in coupling the hydrolysis of ATP to the transfer of proteins into and across the cell membrane, serving as an ATP-driven molecular motor driving the stepwise translocation of polypeptide chains across the membrane.</text>
</comment>
<dbReference type="Pfam" id="PF07517">
    <property type="entry name" value="SecA_DEAD"/>
    <property type="match status" value="1"/>
</dbReference>
<dbReference type="InterPro" id="IPR044722">
    <property type="entry name" value="SecA_SF2_C"/>
</dbReference>
<feature type="compositionally biased region" description="Low complexity" evidence="16">
    <location>
        <begin position="901"/>
        <end position="911"/>
    </location>
</feature>
<dbReference type="RefSeq" id="WP_135760132.1">
    <property type="nucleotide sequence ID" value="NZ_RQHW01000031.1"/>
</dbReference>
<dbReference type="SUPFAM" id="SSF52540">
    <property type="entry name" value="P-loop containing nucleoside triphosphate hydrolases"/>
    <property type="match status" value="2"/>
</dbReference>
<dbReference type="GO" id="GO:0005886">
    <property type="term" value="C:plasma membrane"/>
    <property type="evidence" value="ECO:0007669"/>
    <property type="project" value="UniProtKB-SubCell"/>
</dbReference>
<dbReference type="PRINTS" id="PR00906">
    <property type="entry name" value="SECA"/>
</dbReference>
<evidence type="ECO:0000313" key="19">
    <source>
        <dbReference type="EMBL" id="TGN19370.1"/>
    </source>
</evidence>
<keyword evidence="10 14" id="KW-0653">Protein transport</keyword>
<dbReference type="EMBL" id="RQHW01000031">
    <property type="protein sequence ID" value="TGN19370.1"/>
    <property type="molecule type" value="Genomic_DNA"/>
</dbReference>
<dbReference type="GO" id="GO:0005524">
    <property type="term" value="F:ATP binding"/>
    <property type="evidence" value="ECO:0007669"/>
    <property type="project" value="UniProtKB-UniRule"/>
</dbReference>
<feature type="binding site" evidence="14">
    <location>
        <position position="494"/>
    </location>
    <ligand>
        <name>ATP</name>
        <dbReference type="ChEBI" id="CHEBI:30616"/>
    </ligand>
</feature>
<keyword evidence="8" id="KW-0862">Zinc</keyword>
<evidence type="ECO:0000256" key="15">
    <source>
        <dbReference type="RuleBase" id="RU003874"/>
    </source>
</evidence>
<dbReference type="InterPro" id="IPR011115">
    <property type="entry name" value="SecA_DEAD"/>
</dbReference>
<sequence length="921" mass="104716">MFQKFLTLLFGSKYERDLKRLTPIVTAINSFESKIKDLSDQDLSLQTSSFKERLAKGETLDDILPEAFATVREVAYRTLGMRHFDVQMMGGISLHWGNISEMKTGEGKTLTSTLPIYLNSLSGEGVHVVTVNDYLAKRDANWMKPIFDFLKVSVGVIQHDMDHEERKEAYGSDITYGTNNEFGFDYLRDNMVSYKEHKVQRQHNFAIVDEVDSILVDEARTPLIISGPAEESTDKYIKVDHIIPKLIEGEDFEIDEKARNVILSEAGVHHVEKLLDVENLYHAENIELVHHVNQALKAHKIFYRDKDYVVQEGQVIIVDEFTGRLMKGRRYSDGLHQALEAKEGVPIARESQTLASITFQNYFRIYKKLAGMTGTADTEAEEFKKIYNLDVIVIPPNLKVKREDLADRVYKTEREKFDAVLKDIKERVAKKQPVLVGTISIEKSEVLSKLLTANGVAHNVLNAKQHERESEIVANAGKSSAVTIATNMAGRGTDIVLGGAPKYKDELEKLDEIAEKAGITSKDVLDSIYRFRELLVKQKFDESGEALNSISHEAIKKQCINILDSAKKWKVDHDLVIEAGGLHIIGSERHESRRIDNQLRGRSGRQGDPGSSRFYLSLQDDLMRIFGSDRIAKIMDTLKMPEGQELEHSMVSNAIARAQKRVEGHNFDIRKHLLEYDDVMNRQRIYIYGIRNELLEKGNMSQTILDYFEEVAENQIVAHCDGNNTDAWNTDSLNEWASSLGIPYQVDAAKFKKESNPQLKVFEEISAALKAAYNEKVQGIGEEIWHSIERNVFLDILDHRWKEHLYGMDHLKEGIWTVGYGEKNPLVEYKLQGFRLFDQLVENLKLEVVSFLLRIEVSESDKSSVGESSPKEYKKVGQESRAEVDMFGNEVNSKKNQTKPQVSTQTSSGGSSERKSSRRKK</sequence>
<comment type="subunit">
    <text evidence="14">Monomer and homodimer. Part of the essential Sec protein translocation apparatus which comprises SecA, SecYEG and auxiliary proteins SecDF. Other proteins may also be involved.</text>
</comment>
<dbReference type="SMART" id="SM00958">
    <property type="entry name" value="SecA_PP_bind"/>
    <property type="match status" value="1"/>
</dbReference>
<evidence type="ECO:0000256" key="10">
    <source>
        <dbReference type="ARBA" id="ARBA00022927"/>
    </source>
</evidence>
<dbReference type="OrthoDB" id="9805579at2"/>
<dbReference type="InterPro" id="IPR020937">
    <property type="entry name" value="SecA_CS"/>
</dbReference>
<dbReference type="GO" id="GO:0006605">
    <property type="term" value="P:protein targeting"/>
    <property type="evidence" value="ECO:0007669"/>
    <property type="project" value="UniProtKB-UniRule"/>
</dbReference>
<dbReference type="Pfam" id="PF07516">
    <property type="entry name" value="SecA_SW"/>
    <property type="match status" value="1"/>
</dbReference>
<dbReference type="Pfam" id="PF21090">
    <property type="entry name" value="P-loop_SecA"/>
    <property type="match status" value="1"/>
</dbReference>
<dbReference type="Gene3D" id="1.10.3060.10">
    <property type="entry name" value="Helical scaffold and wing domains of SecA"/>
    <property type="match status" value="1"/>
</dbReference>
<dbReference type="GO" id="GO:0031522">
    <property type="term" value="C:cell envelope Sec protein transport complex"/>
    <property type="evidence" value="ECO:0007669"/>
    <property type="project" value="TreeGrafter"/>
</dbReference>
<feature type="domain" description="SecA family profile" evidence="18">
    <location>
        <begin position="3"/>
        <end position="647"/>
    </location>
</feature>
<feature type="compositionally biased region" description="Basic and acidic residues" evidence="16">
    <location>
        <begin position="863"/>
        <end position="884"/>
    </location>
</feature>
<dbReference type="GO" id="GO:0046872">
    <property type="term" value="F:metal ion binding"/>
    <property type="evidence" value="ECO:0007669"/>
    <property type="project" value="UniProtKB-KW"/>
</dbReference>
<evidence type="ECO:0000256" key="16">
    <source>
        <dbReference type="SAM" id="MobiDB-lite"/>
    </source>
</evidence>
<dbReference type="FunFam" id="3.40.50.300:FF:000113">
    <property type="entry name" value="Preprotein translocase subunit SecA"/>
    <property type="match status" value="1"/>
</dbReference>
<keyword evidence="12 14" id="KW-0811">Translocation</keyword>
<comment type="similarity">
    <text evidence="1 14 15">Belongs to the SecA family.</text>
</comment>
<feature type="region of interest" description="Disordered" evidence="16">
    <location>
        <begin position="863"/>
        <end position="921"/>
    </location>
</feature>
<dbReference type="InterPro" id="IPR036266">
    <property type="entry name" value="SecA_Wing/Scaffold_sf"/>
</dbReference>
<evidence type="ECO:0000256" key="14">
    <source>
        <dbReference type="HAMAP-Rule" id="MF_01382"/>
    </source>
</evidence>
<evidence type="ECO:0000256" key="5">
    <source>
        <dbReference type="ARBA" id="ARBA00022519"/>
    </source>
</evidence>
<dbReference type="InterPro" id="IPR014018">
    <property type="entry name" value="SecA_motor_DEAD"/>
</dbReference>
<dbReference type="InterPro" id="IPR027417">
    <property type="entry name" value="P-loop_NTPase"/>
</dbReference>
<dbReference type="PROSITE" id="PS01312">
    <property type="entry name" value="SECA"/>
    <property type="match status" value="1"/>
</dbReference>
<dbReference type="CDD" id="cd18803">
    <property type="entry name" value="SF2_C_secA"/>
    <property type="match status" value="1"/>
</dbReference>
<evidence type="ECO:0000259" key="17">
    <source>
        <dbReference type="PROSITE" id="PS51192"/>
    </source>
</evidence>
<feature type="binding site" evidence="14">
    <location>
        <begin position="105"/>
        <end position="109"/>
    </location>
    <ligand>
        <name>ATP</name>
        <dbReference type="ChEBI" id="CHEBI:30616"/>
    </ligand>
</feature>
<dbReference type="SUPFAM" id="SSF81886">
    <property type="entry name" value="Helical scaffold and wing domains of SecA"/>
    <property type="match status" value="1"/>
</dbReference>
<dbReference type="Gene3D" id="3.40.50.300">
    <property type="entry name" value="P-loop containing nucleotide triphosphate hydrolases"/>
    <property type="match status" value="2"/>
</dbReference>
<dbReference type="PANTHER" id="PTHR30612:SF0">
    <property type="entry name" value="CHLOROPLAST PROTEIN-TRANSPORTING ATPASE"/>
    <property type="match status" value="1"/>
</dbReference>
<dbReference type="HAMAP" id="MF_01382">
    <property type="entry name" value="SecA"/>
    <property type="match status" value="1"/>
</dbReference>
<comment type="caution">
    <text evidence="19">The sequence shown here is derived from an EMBL/GenBank/DDBJ whole genome shotgun (WGS) entry which is preliminary data.</text>
</comment>
<evidence type="ECO:0000256" key="2">
    <source>
        <dbReference type="ARBA" id="ARBA00022448"/>
    </source>
</evidence>
<dbReference type="Proteomes" id="UP000298058">
    <property type="component" value="Unassembled WGS sequence"/>
</dbReference>
<dbReference type="SMART" id="SM00957">
    <property type="entry name" value="SecA_DEAD"/>
    <property type="match status" value="1"/>
</dbReference>
<dbReference type="PROSITE" id="PS51196">
    <property type="entry name" value="SECA_MOTOR_DEAD"/>
    <property type="match status" value="1"/>
</dbReference>
<dbReference type="InterPro" id="IPR011116">
    <property type="entry name" value="SecA_Wing/Scaffold"/>
</dbReference>
<dbReference type="NCBIfam" id="TIGR00963">
    <property type="entry name" value="secA"/>
    <property type="match status" value="1"/>
</dbReference>
<dbReference type="FunFam" id="1.10.3060.10:FF:000003">
    <property type="entry name" value="Protein translocase subunit SecA"/>
    <property type="match status" value="1"/>
</dbReference>
<keyword evidence="9 14" id="KW-0067">ATP-binding</keyword>
<keyword evidence="13 14" id="KW-0472">Membrane</keyword>
<protein>
    <recommendedName>
        <fullName evidence="14 15">Protein translocase subunit SecA</fullName>
        <ecNumber evidence="14">7.4.2.8</ecNumber>
    </recommendedName>
</protein>
<dbReference type="GO" id="GO:0065002">
    <property type="term" value="P:intracellular protein transmembrane transport"/>
    <property type="evidence" value="ECO:0007669"/>
    <property type="project" value="UniProtKB-UniRule"/>
</dbReference>
<keyword evidence="5" id="KW-0997">Cell inner membrane</keyword>
<dbReference type="Gene3D" id="3.90.1440.10">
    <property type="entry name" value="SecA, preprotein cross-linking domain"/>
    <property type="match status" value="1"/>
</dbReference>
<dbReference type="PANTHER" id="PTHR30612">
    <property type="entry name" value="SECA INNER MEMBRANE COMPONENT OF SEC PROTEIN SECRETION SYSTEM"/>
    <property type="match status" value="1"/>
</dbReference>
<comment type="catalytic activity">
    <reaction evidence="14">
        <text>ATP + H2O + cellular proteinSide 1 = ADP + phosphate + cellular proteinSide 2.</text>
        <dbReference type="EC" id="7.4.2.8"/>
    </reaction>
</comment>
<dbReference type="NCBIfam" id="NF009538">
    <property type="entry name" value="PRK12904.1"/>
    <property type="match status" value="1"/>
</dbReference>
<evidence type="ECO:0000256" key="12">
    <source>
        <dbReference type="ARBA" id="ARBA00023010"/>
    </source>
</evidence>
<evidence type="ECO:0000256" key="1">
    <source>
        <dbReference type="ARBA" id="ARBA00007650"/>
    </source>
</evidence>
<dbReference type="GO" id="GO:0017038">
    <property type="term" value="P:protein import"/>
    <property type="evidence" value="ECO:0007669"/>
    <property type="project" value="InterPro"/>
</dbReference>
<evidence type="ECO:0000256" key="11">
    <source>
        <dbReference type="ARBA" id="ARBA00022967"/>
    </source>
</evidence>
<dbReference type="GO" id="GO:0005829">
    <property type="term" value="C:cytosol"/>
    <property type="evidence" value="ECO:0007669"/>
    <property type="project" value="TreeGrafter"/>
</dbReference>